<feature type="transmembrane region" description="Helical" evidence="2">
    <location>
        <begin position="84"/>
        <end position="104"/>
    </location>
</feature>
<sequence length="321" mass="35272">MQTAYLGPEPDARHLTYHDDANNNTRSKSRFESKDETTDGSFWSIRGGSTNVSLSGRNQDAIPSEFSLRDSMSRYFLAEINTNWTDGLLIVCAFVSGLVDGLSFNSWGSFSSMQSGNSVFIALGVAGQPVYPAYLWAKSLIALSTYLIGNVTFIQVSRALHPLRRSTLVLSFSVQTAAILAAALLIQLDVVESRPEDPRAPIQWMQVLPISLLAFQAAGQIVASRVLSYDEIPTVVLTTLLCDLLVDENLCQRPWKANQKRNRRLAAFLSLFLGAMTAGGLCKVNHMPAGLWLAMGLKLMITASFMVWKDNRKRADTGLTA</sequence>
<organism evidence="3 4">
    <name type="scientific">Aspergillus glaucus CBS 516.65</name>
    <dbReference type="NCBI Taxonomy" id="1160497"/>
    <lineage>
        <taxon>Eukaryota</taxon>
        <taxon>Fungi</taxon>
        <taxon>Dikarya</taxon>
        <taxon>Ascomycota</taxon>
        <taxon>Pezizomycotina</taxon>
        <taxon>Eurotiomycetes</taxon>
        <taxon>Eurotiomycetidae</taxon>
        <taxon>Eurotiales</taxon>
        <taxon>Aspergillaceae</taxon>
        <taxon>Aspergillus</taxon>
        <taxon>Aspergillus subgen. Aspergillus</taxon>
    </lineage>
</organism>
<dbReference type="AlphaFoldDB" id="A0A1L9VGM1"/>
<evidence type="ECO:0008006" key="5">
    <source>
        <dbReference type="Google" id="ProtNLM"/>
    </source>
</evidence>
<dbReference type="InterPro" id="IPR010699">
    <property type="entry name" value="DUF1275"/>
</dbReference>
<name>A0A1L9VGM1_ASPGL</name>
<feature type="region of interest" description="Disordered" evidence="1">
    <location>
        <begin position="1"/>
        <end position="38"/>
    </location>
</feature>
<dbReference type="PANTHER" id="PTHR37488:SF6">
    <property type="entry name" value="DUF1275 DOMAIN PROTEIN (AFU_ORTHOLOGUE AFUA_3G07550)"/>
    <property type="match status" value="1"/>
</dbReference>
<keyword evidence="2" id="KW-0472">Membrane</keyword>
<feature type="transmembrane region" description="Helical" evidence="2">
    <location>
        <begin position="265"/>
        <end position="281"/>
    </location>
</feature>
<keyword evidence="2" id="KW-1133">Transmembrane helix</keyword>
<feature type="transmembrane region" description="Helical" evidence="2">
    <location>
        <begin position="133"/>
        <end position="156"/>
    </location>
</feature>
<evidence type="ECO:0000256" key="1">
    <source>
        <dbReference type="SAM" id="MobiDB-lite"/>
    </source>
</evidence>
<accession>A0A1L9VGM1</accession>
<protein>
    <recommendedName>
        <fullName evidence="5">DUF1275 domain protein</fullName>
    </recommendedName>
</protein>
<dbReference type="EMBL" id="KV878900">
    <property type="protein sequence ID" value="OJJ83098.1"/>
    <property type="molecule type" value="Genomic_DNA"/>
</dbReference>
<feature type="transmembrane region" description="Helical" evidence="2">
    <location>
        <begin position="287"/>
        <end position="308"/>
    </location>
</feature>
<feature type="transmembrane region" description="Helical" evidence="2">
    <location>
        <begin position="168"/>
        <end position="188"/>
    </location>
</feature>
<proteinExistence type="predicted"/>
<evidence type="ECO:0000256" key="2">
    <source>
        <dbReference type="SAM" id="Phobius"/>
    </source>
</evidence>
<dbReference type="PANTHER" id="PTHR37488">
    <property type="entry name" value="DUF1275 DOMAIN-CONTAINING PROTEIN"/>
    <property type="match status" value="1"/>
</dbReference>
<gene>
    <name evidence="3" type="ORF">ASPGLDRAFT_173579</name>
</gene>
<dbReference type="VEuPathDB" id="FungiDB:ASPGLDRAFT_173579"/>
<dbReference type="Proteomes" id="UP000184300">
    <property type="component" value="Unassembled WGS sequence"/>
</dbReference>
<dbReference type="RefSeq" id="XP_022399796.1">
    <property type="nucleotide sequence ID" value="XM_022542796.1"/>
</dbReference>
<reference evidence="4" key="1">
    <citation type="journal article" date="2017" name="Genome Biol.">
        <title>Comparative genomics reveals high biological diversity and specific adaptations in the industrially and medically important fungal genus Aspergillus.</title>
        <authorList>
            <person name="de Vries R.P."/>
            <person name="Riley R."/>
            <person name="Wiebenga A."/>
            <person name="Aguilar-Osorio G."/>
            <person name="Amillis S."/>
            <person name="Uchima C.A."/>
            <person name="Anderluh G."/>
            <person name="Asadollahi M."/>
            <person name="Askin M."/>
            <person name="Barry K."/>
            <person name="Battaglia E."/>
            <person name="Bayram O."/>
            <person name="Benocci T."/>
            <person name="Braus-Stromeyer S.A."/>
            <person name="Caldana C."/>
            <person name="Canovas D."/>
            <person name="Cerqueira G.C."/>
            <person name="Chen F."/>
            <person name="Chen W."/>
            <person name="Choi C."/>
            <person name="Clum A."/>
            <person name="Dos Santos R.A."/>
            <person name="Damasio A.R."/>
            <person name="Diallinas G."/>
            <person name="Emri T."/>
            <person name="Fekete E."/>
            <person name="Flipphi M."/>
            <person name="Freyberg S."/>
            <person name="Gallo A."/>
            <person name="Gournas C."/>
            <person name="Habgood R."/>
            <person name="Hainaut M."/>
            <person name="Harispe M.L."/>
            <person name="Henrissat B."/>
            <person name="Hilden K.S."/>
            <person name="Hope R."/>
            <person name="Hossain A."/>
            <person name="Karabika E."/>
            <person name="Karaffa L."/>
            <person name="Karanyi Z."/>
            <person name="Krasevec N."/>
            <person name="Kuo A."/>
            <person name="Kusch H."/>
            <person name="LaButti K."/>
            <person name="Lagendijk E.L."/>
            <person name="Lapidus A."/>
            <person name="Levasseur A."/>
            <person name="Lindquist E."/>
            <person name="Lipzen A."/>
            <person name="Logrieco A.F."/>
            <person name="MacCabe A."/>
            <person name="Maekelae M.R."/>
            <person name="Malavazi I."/>
            <person name="Melin P."/>
            <person name="Meyer V."/>
            <person name="Mielnichuk N."/>
            <person name="Miskei M."/>
            <person name="Molnar A.P."/>
            <person name="Mule G."/>
            <person name="Ngan C.Y."/>
            <person name="Orejas M."/>
            <person name="Orosz E."/>
            <person name="Ouedraogo J.P."/>
            <person name="Overkamp K.M."/>
            <person name="Park H.-S."/>
            <person name="Perrone G."/>
            <person name="Piumi F."/>
            <person name="Punt P.J."/>
            <person name="Ram A.F."/>
            <person name="Ramon A."/>
            <person name="Rauscher S."/>
            <person name="Record E."/>
            <person name="Riano-Pachon D.M."/>
            <person name="Robert V."/>
            <person name="Roehrig J."/>
            <person name="Ruller R."/>
            <person name="Salamov A."/>
            <person name="Salih N.S."/>
            <person name="Samson R.A."/>
            <person name="Sandor E."/>
            <person name="Sanguinetti M."/>
            <person name="Schuetze T."/>
            <person name="Sepcic K."/>
            <person name="Shelest E."/>
            <person name="Sherlock G."/>
            <person name="Sophianopoulou V."/>
            <person name="Squina F.M."/>
            <person name="Sun H."/>
            <person name="Susca A."/>
            <person name="Todd R.B."/>
            <person name="Tsang A."/>
            <person name="Unkles S.E."/>
            <person name="van de Wiele N."/>
            <person name="van Rossen-Uffink D."/>
            <person name="Oliveira J.V."/>
            <person name="Vesth T.C."/>
            <person name="Visser J."/>
            <person name="Yu J.-H."/>
            <person name="Zhou M."/>
            <person name="Andersen M.R."/>
            <person name="Archer D.B."/>
            <person name="Baker S.E."/>
            <person name="Benoit I."/>
            <person name="Brakhage A.A."/>
            <person name="Braus G.H."/>
            <person name="Fischer R."/>
            <person name="Frisvad J.C."/>
            <person name="Goldman G.H."/>
            <person name="Houbraken J."/>
            <person name="Oakley B."/>
            <person name="Pocsi I."/>
            <person name="Scazzocchio C."/>
            <person name="Seiboth B."/>
            <person name="vanKuyk P.A."/>
            <person name="Wortman J."/>
            <person name="Dyer P.S."/>
            <person name="Grigoriev I.V."/>
        </authorList>
    </citation>
    <scope>NUCLEOTIDE SEQUENCE [LARGE SCALE GENOMIC DNA]</scope>
    <source>
        <strain evidence="4">CBS 516.65</strain>
    </source>
</reference>
<keyword evidence="2" id="KW-0812">Transmembrane</keyword>
<evidence type="ECO:0000313" key="3">
    <source>
        <dbReference type="EMBL" id="OJJ83098.1"/>
    </source>
</evidence>
<feature type="compositionally biased region" description="Basic and acidic residues" evidence="1">
    <location>
        <begin position="10"/>
        <end position="21"/>
    </location>
</feature>
<keyword evidence="4" id="KW-1185">Reference proteome</keyword>
<dbReference type="GeneID" id="34459057"/>
<dbReference type="Pfam" id="PF06912">
    <property type="entry name" value="DUF1275"/>
    <property type="match status" value="1"/>
</dbReference>
<evidence type="ECO:0000313" key="4">
    <source>
        <dbReference type="Proteomes" id="UP000184300"/>
    </source>
</evidence>
<feature type="transmembrane region" description="Helical" evidence="2">
    <location>
        <begin position="208"/>
        <end position="227"/>
    </location>
</feature>
<dbReference type="OrthoDB" id="5223589at2759"/>